<evidence type="ECO:0000313" key="3">
    <source>
        <dbReference type="Proteomes" id="UP001454036"/>
    </source>
</evidence>
<feature type="region of interest" description="Disordered" evidence="1">
    <location>
        <begin position="76"/>
        <end position="100"/>
    </location>
</feature>
<proteinExistence type="predicted"/>
<sequence>MEMNDQARPLRQGYPTSSSNFDDSGFARQELLDKGEGSKTEQTDINNSIVTSGSPCLSSSKELKTTFLMDLRQWVIGGTPSSGDEDNDGYWSSSDSLEVD</sequence>
<evidence type="ECO:0000256" key="1">
    <source>
        <dbReference type="SAM" id="MobiDB-lite"/>
    </source>
</evidence>
<feature type="compositionally biased region" description="Polar residues" evidence="1">
    <location>
        <begin position="90"/>
        <end position="100"/>
    </location>
</feature>
<accession>A0AAV3QPJ0</accession>
<organism evidence="2 3">
    <name type="scientific">Lithospermum erythrorhizon</name>
    <name type="common">Purple gromwell</name>
    <name type="synonym">Lithospermum officinale var. erythrorhizon</name>
    <dbReference type="NCBI Taxonomy" id="34254"/>
    <lineage>
        <taxon>Eukaryota</taxon>
        <taxon>Viridiplantae</taxon>
        <taxon>Streptophyta</taxon>
        <taxon>Embryophyta</taxon>
        <taxon>Tracheophyta</taxon>
        <taxon>Spermatophyta</taxon>
        <taxon>Magnoliopsida</taxon>
        <taxon>eudicotyledons</taxon>
        <taxon>Gunneridae</taxon>
        <taxon>Pentapetalae</taxon>
        <taxon>asterids</taxon>
        <taxon>lamiids</taxon>
        <taxon>Boraginales</taxon>
        <taxon>Boraginaceae</taxon>
        <taxon>Boraginoideae</taxon>
        <taxon>Lithospermeae</taxon>
        <taxon>Lithospermum</taxon>
    </lineage>
</organism>
<evidence type="ECO:0000313" key="2">
    <source>
        <dbReference type="EMBL" id="GAA0165940.1"/>
    </source>
</evidence>
<dbReference type="AlphaFoldDB" id="A0AAV3QPJ0"/>
<reference evidence="2 3" key="1">
    <citation type="submission" date="2024-01" db="EMBL/GenBank/DDBJ databases">
        <title>The complete chloroplast genome sequence of Lithospermum erythrorhizon: insights into the phylogenetic relationship among Boraginaceae species and the maternal lineages of purple gromwells.</title>
        <authorList>
            <person name="Okada T."/>
            <person name="Watanabe K."/>
        </authorList>
    </citation>
    <scope>NUCLEOTIDE SEQUENCE [LARGE SCALE GENOMIC DNA]</scope>
</reference>
<gene>
    <name evidence="2" type="ORF">LIER_21211</name>
</gene>
<feature type="region of interest" description="Disordered" evidence="1">
    <location>
        <begin position="1"/>
        <end position="55"/>
    </location>
</feature>
<keyword evidence="3" id="KW-1185">Reference proteome</keyword>
<name>A0AAV3QPJ0_LITER</name>
<dbReference type="EMBL" id="BAABME010005544">
    <property type="protein sequence ID" value="GAA0165940.1"/>
    <property type="molecule type" value="Genomic_DNA"/>
</dbReference>
<dbReference type="Proteomes" id="UP001454036">
    <property type="component" value="Unassembled WGS sequence"/>
</dbReference>
<comment type="caution">
    <text evidence="2">The sequence shown here is derived from an EMBL/GenBank/DDBJ whole genome shotgun (WGS) entry which is preliminary data.</text>
</comment>
<feature type="compositionally biased region" description="Polar residues" evidence="1">
    <location>
        <begin position="43"/>
        <end position="55"/>
    </location>
</feature>
<feature type="compositionally biased region" description="Basic and acidic residues" evidence="1">
    <location>
        <begin position="30"/>
        <end position="42"/>
    </location>
</feature>
<protein>
    <submittedName>
        <fullName evidence="2">Uncharacterized protein</fullName>
    </submittedName>
</protein>